<dbReference type="AlphaFoldDB" id="U3TC58"/>
<reference evidence="1 2" key="1">
    <citation type="journal article" date="2013" name="Appl. Environ. Microbiol.">
        <title>Variation of the Virus-Related Elements within Syntenic Genomes of the Hyperthermophilic Archaeon Aeropyrum.</title>
        <authorList>
            <person name="Daifuku T."/>
            <person name="Yoshida T."/>
            <person name="Kitamura T."/>
            <person name="Kawaichi S."/>
            <person name="Inoue T."/>
            <person name="Nomura K."/>
            <person name="Yoshida Y."/>
            <person name="Kuno S."/>
            <person name="Sako Y."/>
        </authorList>
    </citation>
    <scope>NUCLEOTIDE SEQUENCE [LARGE SCALE GENOMIC DNA]</scope>
    <source>
        <strain evidence="1 2">SY1</strain>
    </source>
</reference>
<sequence length="42" mass="4932">MWWDKMGLLLTRERSGRLVFTIDPIDIEMLEEYVAYILGLGS</sequence>
<dbReference type="EMBL" id="AP012489">
    <property type="protein sequence ID" value="BAN89538.1"/>
    <property type="molecule type" value="Genomic_DNA"/>
</dbReference>
<accession>U3TC58</accession>
<proteinExistence type="predicted"/>
<protein>
    <submittedName>
        <fullName evidence="1">Uncharacterized protein</fullName>
    </submittedName>
</protein>
<keyword evidence="2" id="KW-1185">Reference proteome</keyword>
<evidence type="ECO:0000313" key="2">
    <source>
        <dbReference type="Proteomes" id="UP000016887"/>
    </source>
</evidence>
<dbReference type="Proteomes" id="UP000016887">
    <property type="component" value="Chromosome"/>
</dbReference>
<evidence type="ECO:0000313" key="1">
    <source>
        <dbReference type="EMBL" id="BAN89538.1"/>
    </source>
</evidence>
<gene>
    <name evidence="1" type="ORF">ACAM_0069</name>
</gene>
<dbReference type="KEGG" id="acj:ACAM_0069"/>
<organism evidence="1 2">
    <name type="scientific">Aeropyrum camini SY1 = JCM 12091</name>
    <dbReference type="NCBI Taxonomy" id="1198449"/>
    <lineage>
        <taxon>Archaea</taxon>
        <taxon>Thermoproteota</taxon>
        <taxon>Thermoprotei</taxon>
        <taxon>Desulfurococcales</taxon>
        <taxon>Desulfurococcaceae</taxon>
        <taxon>Aeropyrum</taxon>
    </lineage>
</organism>
<name>U3TC58_9CREN</name>